<protein>
    <submittedName>
        <fullName evidence="3">HTH merR-type domain-containing protein</fullName>
    </submittedName>
</protein>
<evidence type="ECO:0000256" key="1">
    <source>
        <dbReference type="SAM" id="MobiDB-lite"/>
    </source>
</evidence>
<sequence>MYRIYDLAGRVARLRQFVCDSACMASVTRRRNRSKEMGSESEVPPTSAVVPHPLPKSQSCLKTEEDRLSAKSRRACQSDAG</sequence>
<accession>A0A7E4ZTG8</accession>
<feature type="region of interest" description="Disordered" evidence="1">
    <location>
        <begin position="28"/>
        <end position="81"/>
    </location>
</feature>
<dbReference type="Proteomes" id="UP000492821">
    <property type="component" value="Unassembled WGS sequence"/>
</dbReference>
<evidence type="ECO:0000313" key="3">
    <source>
        <dbReference type="WBParaSite" id="Pan_g16272.t1"/>
    </source>
</evidence>
<keyword evidence="2" id="KW-1185">Reference proteome</keyword>
<reference evidence="2" key="1">
    <citation type="journal article" date="2013" name="Genetics">
        <title>The draft genome and transcriptome of Panagrellus redivivus are shaped by the harsh demands of a free-living lifestyle.</title>
        <authorList>
            <person name="Srinivasan J."/>
            <person name="Dillman A.R."/>
            <person name="Macchietto M.G."/>
            <person name="Heikkinen L."/>
            <person name="Lakso M."/>
            <person name="Fracchia K.M."/>
            <person name="Antoshechkin I."/>
            <person name="Mortazavi A."/>
            <person name="Wong G."/>
            <person name="Sternberg P.W."/>
        </authorList>
    </citation>
    <scope>NUCLEOTIDE SEQUENCE [LARGE SCALE GENOMIC DNA]</scope>
    <source>
        <strain evidence="2">MT8872</strain>
    </source>
</reference>
<name>A0A7E4ZTG8_PANRE</name>
<evidence type="ECO:0000313" key="2">
    <source>
        <dbReference type="Proteomes" id="UP000492821"/>
    </source>
</evidence>
<organism evidence="2 3">
    <name type="scientific">Panagrellus redivivus</name>
    <name type="common">Microworm</name>
    <dbReference type="NCBI Taxonomy" id="6233"/>
    <lineage>
        <taxon>Eukaryota</taxon>
        <taxon>Metazoa</taxon>
        <taxon>Ecdysozoa</taxon>
        <taxon>Nematoda</taxon>
        <taxon>Chromadorea</taxon>
        <taxon>Rhabditida</taxon>
        <taxon>Tylenchina</taxon>
        <taxon>Panagrolaimomorpha</taxon>
        <taxon>Panagrolaimoidea</taxon>
        <taxon>Panagrolaimidae</taxon>
        <taxon>Panagrellus</taxon>
    </lineage>
</organism>
<dbReference type="AlphaFoldDB" id="A0A7E4ZTG8"/>
<proteinExistence type="predicted"/>
<reference evidence="3" key="2">
    <citation type="submission" date="2020-10" db="UniProtKB">
        <authorList>
            <consortium name="WormBaseParasite"/>
        </authorList>
    </citation>
    <scope>IDENTIFICATION</scope>
</reference>
<dbReference type="WBParaSite" id="Pan_g16272.t1">
    <property type="protein sequence ID" value="Pan_g16272.t1"/>
    <property type="gene ID" value="Pan_g16272"/>
</dbReference>